<protein>
    <submittedName>
        <fullName evidence="2">Uncharacterized protein</fullName>
    </submittedName>
</protein>
<reference evidence="3" key="1">
    <citation type="journal article" date="2019" name="Int. J. Syst. Evol. Microbiol.">
        <title>The Global Catalogue of Microorganisms (GCM) 10K type strain sequencing project: providing services to taxonomists for standard genome sequencing and annotation.</title>
        <authorList>
            <consortium name="The Broad Institute Genomics Platform"/>
            <consortium name="The Broad Institute Genome Sequencing Center for Infectious Disease"/>
            <person name="Wu L."/>
            <person name="Ma J."/>
        </authorList>
    </citation>
    <scope>NUCLEOTIDE SEQUENCE [LARGE SCALE GENOMIC DNA]</scope>
    <source>
        <strain evidence="3">CGMCC 4.7178</strain>
    </source>
</reference>
<accession>A0ABQ2MAZ2</accession>
<dbReference type="Proteomes" id="UP000631535">
    <property type="component" value="Unassembled WGS sequence"/>
</dbReference>
<comment type="caution">
    <text evidence="2">The sequence shown here is derived from an EMBL/GenBank/DDBJ whole genome shotgun (WGS) entry which is preliminary data.</text>
</comment>
<feature type="region of interest" description="Disordered" evidence="1">
    <location>
        <begin position="1"/>
        <end position="39"/>
    </location>
</feature>
<dbReference type="EMBL" id="BMMP01000007">
    <property type="protein sequence ID" value="GGO49183.1"/>
    <property type="molecule type" value="Genomic_DNA"/>
</dbReference>
<evidence type="ECO:0000313" key="3">
    <source>
        <dbReference type="Proteomes" id="UP000631535"/>
    </source>
</evidence>
<organism evidence="2 3">
    <name type="scientific">Streptomyces daqingensis</name>
    <dbReference type="NCBI Taxonomy" id="1472640"/>
    <lineage>
        <taxon>Bacteria</taxon>
        <taxon>Bacillati</taxon>
        <taxon>Actinomycetota</taxon>
        <taxon>Actinomycetes</taxon>
        <taxon>Kitasatosporales</taxon>
        <taxon>Streptomycetaceae</taxon>
        <taxon>Streptomyces</taxon>
    </lineage>
</organism>
<sequence length="126" mass="13025">MLDPETKGGAAAAPSLARGLYEPPQVPAPGREEDEIGRTAAQTLSAAFHPAPPAPCRVPAQSPAADSRMLQLALKGRGLTLSGDRRWLRGRRDGRSGASDARAEWWAPFGGMAGGSGGRKSLLPGA</sequence>
<evidence type="ECO:0000256" key="1">
    <source>
        <dbReference type="SAM" id="MobiDB-lite"/>
    </source>
</evidence>
<gene>
    <name evidence="2" type="ORF">GCM10012287_25930</name>
</gene>
<name>A0ABQ2MAZ2_9ACTN</name>
<evidence type="ECO:0000313" key="2">
    <source>
        <dbReference type="EMBL" id="GGO49183.1"/>
    </source>
</evidence>
<proteinExistence type="predicted"/>
<keyword evidence="3" id="KW-1185">Reference proteome</keyword>